<keyword evidence="2" id="KW-1185">Reference proteome</keyword>
<dbReference type="AlphaFoldDB" id="A0A4Y7L7N0"/>
<name>A0A4Y7L7N0_PAPSO</name>
<evidence type="ECO:0000313" key="1">
    <source>
        <dbReference type="EMBL" id="RZC80947.1"/>
    </source>
</evidence>
<reference evidence="1 2" key="1">
    <citation type="journal article" date="2018" name="Science">
        <title>The opium poppy genome and morphinan production.</title>
        <authorList>
            <person name="Guo L."/>
            <person name="Winzer T."/>
            <person name="Yang X."/>
            <person name="Li Y."/>
            <person name="Ning Z."/>
            <person name="He Z."/>
            <person name="Teodor R."/>
            <person name="Lu Y."/>
            <person name="Bowser T.A."/>
            <person name="Graham I.A."/>
            <person name="Ye K."/>
        </authorList>
    </citation>
    <scope>NUCLEOTIDE SEQUENCE [LARGE SCALE GENOMIC DNA]</scope>
    <source>
        <strain evidence="2">cv. HN1</strain>
        <tissue evidence="1">Leaves</tissue>
    </source>
</reference>
<gene>
    <name evidence="1" type="ORF">C5167_043517</name>
</gene>
<dbReference type="Gramene" id="RZC80947">
    <property type="protein sequence ID" value="RZC80947"/>
    <property type="gene ID" value="C5167_043517"/>
</dbReference>
<accession>A0A4Y7L7N0</accession>
<evidence type="ECO:0000313" key="2">
    <source>
        <dbReference type="Proteomes" id="UP000316621"/>
    </source>
</evidence>
<dbReference type="Proteomes" id="UP000316621">
    <property type="component" value="Chromosome 10"/>
</dbReference>
<dbReference type="EMBL" id="CM010724">
    <property type="protein sequence ID" value="RZC80947.1"/>
    <property type="molecule type" value="Genomic_DNA"/>
</dbReference>
<protein>
    <submittedName>
        <fullName evidence="1">Uncharacterized protein</fullName>
    </submittedName>
</protein>
<organism evidence="1 2">
    <name type="scientific">Papaver somniferum</name>
    <name type="common">Opium poppy</name>
    <dbReference type="NCBI Taxonomy" id="3469"/>
    <lineage>
        <taxon>Eukaryota</taxon>
        <taxon>Viridiplantae</taxon>
        <taxon>Streptophyta</taxon>
        <taxon>Embryophyta</taxon>
        <taxon>Tracheophyta</taxon>
        <taxon>Spermatophyta</taxon>
        <taxon>Magnoliopsida</taxon>
        <taxon>Ranunculales</taxon>
        <taxon>Papaveraceae</taxon>
        <taxon>Papaveroideae</taxon>
        <taxon>Papaver</taxon>
    </lineage>
</organism>
<proteinExistence type="predicted"/>
<sequence>MFTNVSLHKHQHRSSSYHVSDAYSIDTVRLRLLFSKKRCHLFWKFKKQQQWADLGITKE</sequence>